<feature type="transmembrane region" description="Helical" evidence="7">
    <location>
        <begin position="95"/>
        <end position="116"/>
    </location>
</feature>
<evidence type="ECO:0000256" key="2">
    <source>
        <dbReference type="ARBA" id="ARBA00022485"/>
    </source>
</evidence>
<keyword evidence="3" id="KW-0479">Metal-binding</keyword>
<reference evidence="9 10" key="1">
    <citation type="journal article" date="2022" name="Microbiol. Resour. Announc.">
        <title>Complete Genome Sequence of the Hyperthermophilic and Acidophilic Archaeon Saccharolobus caldissimus Strain HS-3T.</title>
        <authorList>
            <person name="Sakai H.D."/>
            <person name="Kurosawa N."/>
        </authorList>
    </citation>
    <scope>NUCLEOTIDE SEQUENCE [LARGE SCALE GENOMIC DNA]</scope>
    <source>
        <strain evidence="9 10">JCM32116</strain>
    </source>
</reference>
<dbReference type="KEGG" id="scas:SACC_25470"/>
<keyword evidence="6" id="KW-0411">Iron-sulfur</keyword>
<feature type="transmembrane region" description="Helical" evidence="7">
    <location>
        <begin position="321"/>
        <end position="349"/>
    </location>
</feature>
<keyword evidence="5" id="KW-0408">Iron</keyword>
<feature type="transmembrane region" description="Helical" evidence="7">
    <location>
        <begin position="370"/>
        <end position="389"/>
    </location>
</feature>
<evidence type="ECO:0000256" key="7">
    <source>
        <dbReference type="SAM" id="Phobius"/>
    </source>
</evidence>
<evidence type="ECO:0000256" key="6">
    <source>
        <dbReference type="ARBA" id="ARBA00023014"/>
    </source>
</evidence>
<evidence type="ECO:0000256" key="4">
    <source>
        <dbReference type="ARBA" id="ARBA00022982"/>
    </source>
</evidence>
<dbReference type="Gene3D" id="3.30.70.20">
    <property type="match status" value="1"/>
</dbReference>
<evidence type="ECO:0000313" key="9">
    <source>
        <dbReference type="EMBL" id="BDB99530.1"/>
    </source>
</evidence>
<feature type="transmembrane region" description="Helical" evidence="7">
    <location>
        <begin position="6"/>
        <end position="24"/>
    </location>
</feature>
<feature type="transmembrane region" description="Helical" evidence="7">
    <location>
        <begin position="60"/>
        <end position="83"/>
    </location>
</feature>
<dbReference type="GO" id="GO:0051539">
    <property type="term" value="F:4 iron, 4 sulfur cluster binding"/>
    <property type="evidence" value="ECO:0007669"/>
    <property type="project" value="UniProtKB-KW"/>
</dbReference>
<dbReference type="InterPro" id="IPR017900">
    <property type="entry name" value="4Fe4S_Fe_S_CS"/>
</dbReference>
<keyword evidence="7" id="KW-1133">Transmembrane helix</keyword>
<dbReference type="SUPFAM" id="SSF54862">
    <property type="entry name" value="4Fe-4S ferredoxins"/>
    <property type="match status" value="1"/>
</dbReference>
<feature type="transmembrane region" description="Helical" evidence="7">
    <location>
        <begin position="185"/>
        <end position="205"/>
    </location>
</feature>
<feature type="transmembrane region" description="Helical" evidence="7">
    <location>
        <begin position="458"/>
        <end position="476"/>
    </location>
</feature>
<dbReference type="EMBL" id="AP025226">
    <property type="protein sequence ID" value="BDB99530.1"/>
    <property type="molecule type" value="Genomic_DNA"/>
</dbReference>
<feature type="transmembrane region" description="Helical" evidence="7">
    <location>
        <begin position="395"/>
        <end position="418"/>
    </location>
</feature>
<feature type="transmembrane region" description="Helical" evidence="7">
    <location>
        <begin position="36"/>
        <end position="54"/>
    </location>
</feature>
<keyword evidence="2" id="KW-0004">4Fe-4S</keyword>
<dbReference type="PANTHER" id="PTHR30176:SF3">
    <property type="entry name" value="FERREDOXIN-TYPE PROTEIN NAPH"/>
    <property type="match status" value="1"/>
</dbReference>
<evidence type="ECO:0000259" key="8">
    <source>
        <dbReference type="PROSITE" id="PS51379"/>
    </source>
</evidence>
<feature type="transmembrane region" description="Helical" evidence="7">
    <location>
        <begin position="496"/>
        <end position="517"/>
    </location>
</feature>
<keyword evidence="10" id="KW-1185">Reference proteome</keyword>
<accession>A0AAQ4CUP9</accession>
<protein>
    <submittedName>
        <fullName evidence="9">4Fe-4S ferredoxin</fullName>
    </submittedName>
</protein>
<dbReference type="GO" id="GO:0005886">
    <property type="term" value="C:plasma membrane"/>
    <property type="evidence" value="ECO:0007669"/>
    <property type="project" value="TreeGrafter"/>
</dbReference>
<dbReference type="PANTHER" id="PTHR30176">
    <property type="entry name" value="FERREDOXIN-TYPE PROTEIN NAPH"/>
    <property type="match status" value="1"/>
</dbReference>
<keyword evidence="7" id="KW-0812">Transmembrane</keyword>
<keyword evidence="1" id="KW-0813">Transport</keyword>
<dbReference type="PROSITE" id="PS00198">
    <property type="entry name" value="4FE4S_FER_1"/>
    <property type="match status" value="1"/>
</dbReference>
<feature type="transmembrane region" description="Helical" evidence="7">
    <location>
        <begin position="244"/>
        <end position="264"/>
    </location>
</feature>
<dbReference type="Pfam" id="PF00037">
    <property type="entry name" value="Fer4"/>
    <property type="match status" value="1"/>
</dbReference>
<evidence type="ECO:0000313" key="10">
    <source>
        <dbReference type="Proteomes" id="UP001319921"/>
    </source>
</evidence>
<evidence type="ECO:0000256" key="1">
    <source>
        <dbReference type="ARBA" id="ARBA00022448"/>
    </source>
</evidence>
<feature type="domain" description="4Fe-4S ferredoxin-type" evidence="8">
    <location>
        <begin position="570"/>
        <end position="599"/>
    </location>
</feature>
<keyword evidence="7" id="KW-0472">Membrane</keyword>
<evidence type="ECO:0000256" key="3">
    <source>
        <dbReference type="ARBA" id="ARBA00022723"/>
    </source>
</evidence>
<evidence type="ECO:0000256" key="5">
    <source>
        <dbReference type="ARBA" id="ARBA00023004"/>
    </source>
</evidence>
<dbReference type="InterPro" id="IPR051684">
    <property type="entry name" value="Electron_Trans/Redox"/>
</dbReference>
<dbReference type="PROSITE" id="PS51379">
    <property type="entry name" value="4FE4S_FER_2"/>
    <property type="match status" value="1"/>
</dbReference>
<feature type="transmembrane region" description="Helical" evidence="7">
    <location>
        <begin position="128"/>
        <end position="148"/>
    </location>
</feature>
<proteinExistence type="predicted"/>
<feature type="transmembrane region" description="Helical" evidence="7">
    <location>
        <begin position="160"/>
        <end position="179"/>
    </location>
</feature>
<dbReference type="GO" id="GO:0016491">
    <property type="term" value="F:oxidoreductase activity"/>
    <property type="evidence" value="ECO:0007669"/>
    <property type="project" value="UniProtKB-ARBA"/>
</dbReference>
<gene>
    <name evidence="9" type="ORF">SACC_25470</name>
</gene>
<dbReference type="GO" id="GO:0046872">
    <property type="term" value="F:metal ion binding"/>
    <property type="evidence" value="ECO:0007669"/>
    <property type="project" value="UniProtKB-KW"/>
</dbReference>
<dbReference type="Proteomes" id="UP001319921">
    <property type="component" value="Chromosome"/>
</dbReference>
<dbReference type="AlphaFoldDB" id="A0AAQ4CUP9"/>
<dbReference type="RefSeq" id="WP_229569878.1">
    <property type="nucleotide sequence ID" value="NZ_AP025226.1"/>
</dbReference>
<keyword evidence="4" id="KW-0249">Electron transport</keyword>
<dbReference type="InterPro" id="IPR017896">
    <property type="entry name" value="4Fe4S_Fe-S-bd"/>
</dbReference>
<sequence>MNILPIFDILYIILMMIIDFIILGEVFRKEYIRRRAALFLASFIGYMGAEAFTIGDVLFYHGSLVIELLLIPLASIPLILSTFIKDEVVRVKSDVLTGLAFAITITVDEFTMGYLYSSAFGPHTSNLFVNSISNIAFAIMMITDGLFFLTISKSKNITEISLATFAISMAFLPSLYLEFPKEIELIVSIIASAIMVINIITLYLIEMKRITLEGQLFSISLALLDFLMMLGLDFFVIFRDLLTISLMIFISMIWYFILLLHSFPQRKINFGIKYPFLFMLFVNLAELSMGLGESVLGYRSIKWLFPYNPLMMAEMMISKILVSNLVLKAFFISFAYIMSITMTPFYVIMMGAEMSYLVYERFKYVKKVKEWSLVIITGIPLFTVLIPYYTDFYVFGMSGMIIPVGLLPFIASIIAVIIGSSLFGRRAYCNAVCMAAHMWTNVFYDRFKPKRNSIIWDYLRWIFVFPMFLAFALYMGEQLNVISLPLNPLNLYGMLVLNYVWWFFYFLTPVFGTYSCARQGWCGFGTFAGFFNKVLFKISAKDVNVCGNCEVKSCEASCPIKIPISKDILNRGYTNRISCVGCGDCVEACPYENLEIIDIRKYIFRS</sequence>
<organism evidence="9 10">
    <name type="scientific">Saccharolobus caldissimus</name>
    <dbReference type="NCBI Taxonomy" id="1702097"/>
    <lineage>
        <taxon>Archaea</taxon>
        <taxon>Thermoproteota</taxon>
        <taxon>Thermoprotei</taxon>
        <taxon>Sulfolobales</taxon>
        <taxon>Sulfolobaceae</taxon>
        <taxon>Saccharolobus</taxon>
    </lineage>
</organism>
<feature type="transmembrane region" description="Helical" evidence="7">
    <location>
        <begin position="217"/>
        <end position="238"/>
    </location>
</feature>
<feature type="transmembrane region" description="Helical" evidence="7">
    <location>
        <begin position="276"/>
        <end position="301"/>
    </location>
</feature>
<name>A0AAQ4CUP9_9CREN</name>
<dbReference type="GeneID" id="68867265"/>